<dbReference type="Pfam" id="PF02170">
    <property type="entry name" value="PAZ"/>
    <property type="match status" value="1"/>
</dbReference>
<evidence type="ECO:0000313" key="5">
    <source>
        <dbReference type="EMBL" id="KAF6163373.1"/>
    </source>
</evidence>
<evidence type="ECO:0000256" key="2">
    <source>
        <dbReference type="SAM" id="MobiDB-lite"/>
    </source>
</evidence>
<gene>
    <name evidence="5" type="ORF">GIB67_041254</name>
</gene>
<sequence length="847" mass="96078">MEDNRKRGRDEGERDTTDDVGESSSRARRGATDSYEVGESSRVNTEPPTSALSSMNISQSTVQSDLLEVIRRPDNGGIHGIPIQLFVNHFPVTFNNSSIIFKYNVDLKPDEQSKLANYGSSAKISKENIREEGPKYNFKINSVEDVELSQLDGYLKGNFLPNPRNILHGLDLVMKENLTKHMISFRRGFYSRELDDFGRGLIASRGFQHSLKPTKQGLVVCVDYSVLSSQKPVSVLEYLEKILQVNFNKIDPLNSTDREKVEKALKDLEVKVIHRQTDQNYKIAGVTLYPSNDLKFKIKKKNQSKEVRLIDYYMETYKEIEYKNLPCLDVSRNSNNYIPIEFCVLAERQRYLKEYLQHSVRKMKNIAMPDPLERKELICKAVEAKNGPHGGDIAEHFEITVNTSMTVVTGYVMSPPYLKLGDSQNISIKFLPESEDRLWNFKEKSVLKGMQIKPWKILDFTASEDFGILDMNKFVKNFTDISQRLHIQESRFFDRTTSTMDILTKNEAALISLLSSLKGQNSSSQILICVMKEKDQGYKNLKRICETKVGILTQCCLVHNVSMLKINAKVGGSTMELFDPLPHLEKDNSVMFVGATVYHPGSKNTSCPSIAAMVGTTNWPAANKYAARIRPQAHSKGSIHNFGEICMELVNTYTRLNEVHPAKIVVFRDGVSDTQFDMVLNTELKDLKKVLKSHNCEPMITIVVAQKQHLTRLFHMKVGGELEKKNVLSGTVVDTKIIHPRNFDFYLCSHSGINGTSKPVRYTVLFDENGFSSQDIQKVIYNLCYTCARCTKPVSLVPPVYYAKLAASRGRLYLDSLIESYTAASPALFDQGLFKLHDDLKDCMFFC</sequence>
<dbReference type="Gene3D" id="2.170.260.10">
    <property type="entry name" value="paz domain"/>
    <property type="match status" value="1"/>
</dbReference>
<accession>A0A7J7N8F4</accession>
<dbReference type="InterPro" id="IPR012337">
    <property type="entry name" value="RNaseH-like_sf"/>
</dbReference>
<feature type="region of interest" description="Disordered" evidence="2">
    <location>
        <begin position="1"/>
        <end position="57"/>
    </location>
</feature>
<dbReference type="PROSITE" id="PS50822">
    <property type="entry name" value="PIWI"/>
    <property type="match status" value="1"/>
</dbReference>
<dbReference type="InterPro" id="IPR036085">
    <property type="entry name" value="PAZ_dom_sf"/>
</dbReference>
<feature type="domain" description="PAZ" evidence="3">
    <location>
        <begin position="234"/>
        <end position="347"/>
    </location>
</feature>
<dbReference type="InterPro" id="IPR014811">
    <property type="entry name" value="ArgoL1"/>
</dbReference>
<reference evidence="5 6" key="1">
    <citation type="journal article" date="2020" name="IScience">
        <title>Genome Sequencing of the Endangered Kingdonia uniflora (Circaeasteraceae, Ranunculales) Reveals Potential Mechanisms of Evolutionary Specialization.</title>
        <authorList>
            <person name="Sun Y."/>
            <person name="Deng T."/>
            <person name="Zhang A."/>
            <person name="Moore M.J."/>
            <person name="Landis J.B."/>
            <person name="Lin N."/>
            <person name="Zhang H."/>
            <person name="Zhang X."/>
            <person name="Huang J."/>
            <person name="Zhang X."/>
            <person name="Sun H."/>
            <person name="Wang H."/>
        </authorList>
    </citation>
    <scope>NUCLEOTIDE SEQUENCE [LARGE SCALE GENOMIC DNA]</scope>
    <source>
        <strain evidence="5">TB1705</strain>
        <tissue evidence="5">Leaf</tissue>
    </source>
</reference>
<evidence type="ECO:0000256" key="1">
    <source>
        <dbReference type="ARBA" id="ARBA00008201"/>
    </source>
</evidence>
<evidence type="ECO:0000259" key="4">
    <source>
        <dbReference type="PROSITE" id="PS50822"/>
    </source>
</evidence>
<dbReference type="Proteomes" id="UP000541444">
    <property type="component" value="Unassembled WGS sequence"/>
</dbReference>
<dbReference type="AlphaFoldDB" id="A0A7J7N8F4"/>
<comment type="similarity">
    <text evidence="1">Belongs to the argonaute family. Ago subfamily.</text>
</comment>
<dbReference type="SMART" id="SM00950">
    <property type="entry name" value="Piwi"/>
    <property type="match status" value="1"/>
</dbReference>
<dbReference type="SUPFAM" id="SSF53098">
    <property type="entry name" value="Ribonuclease H-like"/>
    <property type="match status" value="1"/>
</dbReference>
<dbReference type="PANTHER" id="PTHR22891">
    <property type="entry name" value="EUKARYOTIC TRANSLATION INITIATION FACTOR 2C"/>
    <property type="match status" value="1"/>
</dbReference>
<dbReference type="SMART" id="SM00949">
    <property type="entry name" value="PAZ"/>
    <property type="match status" value="1"/>
</dbReference>
<dbReference type="InterPro" id="IPR036397">
    <property type="entry name" value="RNaseH_sf"/>
</dbReference>
<feature type="compositionally biased region" description="Basic and acidic residues" evidence="2">
    <location>
        <begin position="1"/>
        <end position="17"/>
    </location>
</feature>
<dbReference type="SMART" id="SM01163">
    <property type="entry name" value="DUF1785"/>
    <property type="match status" value="1"/>
</dbReference>
<evidence type="ECO:0000259" key="3">
    <source>
        <dbReference type="PROSITE" id="PS50821"/>
    </source>
</evidence>
<protein>
    <recommendedName>
        <fullName evidence="7">Argonaute 2</fullName>
    </recommendedName>
</protein>
<dbReference type="GO" id="GO:0003723">
    <property type="term" value="F:RNA binding"/>
    <property type="evidence" value="ECO:0007669"/>
    <property type="project" value="InterPro"/>
</dbReference>
<name>A0A7J7N8F4_9MAGN</name>
<dbReference type="Gene3D" id="3.40.50.2300">
    <property type="match status" value="1"/>
</dbReference>
<dbReference type="InterPro" id="IPR003100">
    <property type="entry name" value="PAZ_dom"/>
</dbReference>
<feature type="compositionally biased region" description="Polar residues" evidence="2">
    <location>
        <begin position="41"/>
        <end position="57"/>
    </location>
</feature>
<comment type="caution">
    <text evidence="5">The sequence shown here is derived from an EMBL/GenBank/DDBJ whole genome shotgun (WGS) entry which is preliminary data.</text>
</comment>
<dbReference type="OrthoDB" id="10252740at2759"/>
<evidence type="ECO:0008006" key="7">
    <source>
        <dbReference type="Google" id="ProtNLM"/>
    </source>
</evidence>
<dbReference type="CDD" id="cd02846">
    <property type="entry name" value="PAZ_argonaute_like"/>
    <property type="match status" value="1"/>
</dbReference>
<evidence type="ECO:0000313" key="6">
    <source>
        <dbReference type="Proteomes" id="UP000541444"/>
    </source>
</evidence>
<organism evidence="5 6">
    <name type="scientific">Kingdonia uniflora</name>
    <dbReference type="NCBI Taxonomy" id="39325"/>
    <lineage>
        <taxon>Eukaryota</taxon>
        <taxon>Viridiplantae</taxon>
        <taxon>Streptophyta</taxon>
        <taxon>Embryophyta</taxon>
        <taxon>Tracheophyta</taxon>
        <taxon>Spermatophyta</taxon>
        <taxon>Magnoliopsida</taxon>
        <taxon>Ranunculales</taxon>
        <taxon>Circaeasteraceae</taxon>
        <taxon>Kingdonia</taxon>
    </lineage>
</organism>
<dbReference type="Gene3D" id="3.30.420.10">
    <property type="entry name" value="Ribonuclease H-like superfamily/Ribonuclease H"/>
    <property type="match status" value="1"/>
</dbReference>
<dbReference type="Pfam" id="PF08699">
    <property type="entry name" value="ArgoL1"/>
    <property type="match status" value="1"/>
</dbReference>
<dbReference type="Pfam" id="PF02171">
    <property type="entry name" value="Piwi"/>
    <property type="match status" value="1"/>
</dbReference>
<dbReference type="PROSITE" id="PS50821">
    <property type="entry name" value="PAZ"/>
    <property type="match status" value="1"/>
</dbReference>
<feature type="domain" description="Piwi" evidence="4">
    <location>
        <begin position="526"/>
        <end position="815"/>
    </location>
</feature>
<proteinExistence type="inferred from homology"/>
<dbReference type="EMBL" id="JACGCM010000984">
    <property type="protein sequence ID" value="KAF6163373.1"/>
    <property type="molecule type" value="Genomic_DNA"/>
</dbReference>
<dbReference type="InterPro" id="IPR003165">
    <property type="entry name" value="Piwi"/>
</dbReference>
<dbReference type="SUPFAM" id="SSF101690">
    <property type="entry name" value="PAZ domain"/>
    <property type="match status" value="1"/>
</dbReference>
<keyword evidence="6" id="KW-1185">Reference proteome</keyword>